<evidence type="ECO:0000256" key="1">
    <source>
        <dbReference type="ARBA" id="ARBA00022527"/>
    </source>
</evidence>
<dbReference type="EMBL" id="RBAH01000007">
    <property type="protein sequence ID" value="RKN84808.1"/>
    <property type="molecule type" value="Genomic_DNA"/>
</dbReference>
<comment type="caution">
    <text evidence="3">The sequence shown here is derived from an EMBL/GenBank/DDBJ whole genome shotgun (WGS) entry which is preliminary data.</text>
</comment>
<dbReference type="InterPro" id="IPR003594">
    <property type="entry name" value="HATPase_dom"/>
</dbReference>
<organism evidence="3 4">
    <name type="scientific">Paenibacillus ginsengarvi</name>
    <dbReference type="NCBI Taxonomy" id="400777"/>
    <lineage>
        <taxon>Bacteria</taxon>
        <taxon>Bacillati</taxon>
        <taxon>Bacillota</taxon>
        <taxon>Bacilli</taxon>
        <taxon>Bacillales</taxon>
        <taxon>Paenibacillaceae</taxon>
        <taxon>Paenibacillus</taxon>
    </lineage>
</organism>
<dbReference type="RefSeq" id="WP_120747550.1">
    <property type="nucleotide sequence ID" value="NZ_RBAH01000007.1"/>
</dbReference>
<dbReference type="CDD" id="cd16936">
    <property type="entry name" value="HATPase_RsbW-like"/>
    <property type="match status" value="1"/>
</dbReference>
<dbReference type="InterPro" id="IPR050267">
    <property type="entry name" value="Anti-sigma-factor_SerPK"/>
</dbReference>
<evidence type="ECO:0000313" key="3">
    <source>
        <dbReference type="EMBL" id="RKN84808.1"/>
    </source>
</evidence>
<protein>
    <submittedName>
        <fullName evidence="3">ATP-binding protein</fullName>
    </submittedName>
</protein>
<reference evidence="3 4" key="1">
    <citation type="journal article" date="2007" name="Int. J. Syst. Evol. Microbiol.">
        <title>Paenibacillus ginsengarvi sp. nov., isolated from soil from ginseng cultivation.</title>
        <authorList>
            <person name="Yoon M.H."/>
            <person name="Ten L.N."/>
            <person name="Im W.T."/>
        </authorList>
    </citation>
    <scope>NUCLEOTIDE SEQUENCE [LARGE SCALE GENOMIC DNA]</scope>
    <source>
        <strain evidence="3 4">KCTC 13059</strain>
    </source>
</reference>
<proteinExistence type="predicted"/>
<dbReference type="PANTHER" id="PTHR35526:SF6">
    <property type="entry name" value="SLR1861 PROTEIN"/>
    <property type="match status" value="1"/>
</dbReference>
<keyword evidence="3" id="KW-0547">Nucleotide-binding</keyword>
<gene>
    <name evidence="3" type="ORF">D7M11_12565</name>
</gene>
<keyword evidence="1" id="KW-0808">Transferase</keyword>
<dbReference type="GO" id="GO:0004674">
    <property type="term" value="F:protein serine/threonine kinase activity"/>
    <property type="evidence" value="ECO:0007669"/>
    <property type="project" value="UniProtKB-KW"/>
</dbReference>
<feature type="domain" description="Histidine kinase/HSP90-like ATPase" evidence="2">
    <location>
        <begin position="13"/>
        <end position="135"/>
    </location>
</feature>
<dbReference type="OrthoDB" id="9792240at2"/>
<dbReference type="InterPro" id="IPR036890">
    <property type="entry name" value="HATPase_C_sf"/>
</dbReference>
<dbReference type="GO" id="GO:0005524">
    <property type="term" value="F:ATP binding"/>
    <property type="evidence" value="ECO:0007669"/>
    <property type="project" value="UniProtKB-KW"/>
</dbReference>
<dbReference type="Pfam" id="PF13581">
    <property type="entry name" value="HATPase_c_2"/>
    <property type="match status" value="1"/>
</dbReference>
<evidence type="ECO:0000259" key="2">
    <source>
        <dbReference type="Pfam" id="PF13581"/>
    </source>
</evidence>
<name>A0A3B0CJD6_9BACL</name>
<keyword evidence="1" id="KW-0723">Serine/threonine-protein kinase</keyword>
<accession>A0A3B0CJD6</accession>
<sequence length="147" mass="16692">MTTKRLTLCGDMGQLEKLRLFVDSASDVYELNERARYRLQLVCEELVTNIISYGYDGATRQHAEIEVCLSQGPGCTEVCLTDNGVPFNPLTLPEPDLKAGIEERRIGGLGIHFARTLAETIAYERREERNRLEMTLRTQQQKEDVAE</sequence>
<dbReference type="Gene3D" id="3.30.565.10">
    <property type="entry name" value="Histidine kinase-like ATPase, C-terminal domain"/>
    <property type="match status" value="1"/>
</dbReference>
<keyword evidence="3" id="KW-0067">ATP-binding</keyword>
<keyword evidence="1" id="KW-0418">Kinase</keyword>
<dbReference type="PANTHER" id="PTHR35526">
    <property type="entry name" value="ANTI-SIGMA-F FACTOR RSBW-RELATED"/>
    <property type="match status" value="1"/>
</dbReference>
<evidence type="ECO:0000313" key="4">
    <source>
        <dbReference type="Proteomes" id="UP000282311"/>
    </source>
</evidence>
<keyword evidence="4" id="KW-1185">Reference proteome</keyword>
<dbReference type="Proteomes" id="UP000282311">
    <property type="component" value="Unassembled WGS sequence"/>
</dbReference>
<dbReference type="SUPFAM" id="SSF55874">
    <property type="entry name" value="ATPase domain of HSP90 chaperone/DNA topoisomerase II/histidine kinase"/>
    <property type="match status" value="1"/>
</dbReference>
<dbReference type="AlphaFoldDB" id="A0A3B0CJD6"/>